<name>A0AAD7RSX1_9TELE</name>
<organism evidence="3 4">
    <name type="scientific">Aldrovandia affinis</name>
    <dbReference type="NCBI Taxonomy" id="143900"/>
    <lineage>
        <taxon>Eukaryota</taxon>
        <taxon>Metazoa</taxon>
        <taxon>Chordata</taxon>
        <taxon>Craniata</taxon>
        <taxon>Vertebrata</taxon>
        <taxon>Euteleostomi</taxon>
        <taxon>Actinopterygii</taxon>
        <taxon>Neopterygii</taxon>
        <taxon>Teleostei</taxon>
        <taxon>Notacanthiformes</taxon>
        <taxon>Halosauridae</taxon>
        <taxon>Aldrovandia</taxon>
    </lineage>
</organism>
<feature type="domain" description="PAS" evidence="2">
    <location>
        <begin position="112"/>
        <end position="150"/>
    </location>
</feature>
<feature type="compositionally biased region" description="Polar residues" evidence="1">
    <location>
        <begin position="477"/>
        <end position="493"/>
    </location>
</feature>
<sequence length="733" mass="78010">MHAKGESCWTPYCADSEELHDDSFDLNKSYPCARRPSPKKAMALQRWHLRESISGDSMNSYSCSSVAAQNIRLYNFILSKTPPGSLLDCCRLSSSFLGQLATGDLSQSGAPAIQNPNKAVVTVDAKTMEILVANEQACKLFGYNSNDLVGLKLSDLLKKTNQIMEEALGEEHMEEDGTMVVVSGKVVEAVKKSGAEVPISIWARGLTSEGHRCLVAMEHVERIAACVTFMHDGRILSCDHTFARLHGYQGADEVTGLSVRELIPSLCLPPHRRTLPKTLRIQRVTGKGKDGATFPLCIKLKAAVDCGKSWLRDQSCGDMPESVEAAPVSPGVHEPAGPSRPGSHKGSSPGAQCLEGSCHLSPGAGLMFSGTVWVFAALSGLLTLHPDGSIHSIGDSFAAVHFGYRKSELQGKSVTFLMPGFYECLCAAEETSNPPLQPIEGGSRVHTPAHGRLLFHAGRSHSSRSNAGSPQDPCRCSDSTNPPAGSMSSQSGPPLSPEGKRRGERGEDPSTLLAGDMAMVQQEAQRQPAGKAQIFTGTSDRLENQGSTPSTLSSPVVTSTPFDGQDGTTELMEQAALVSPGGSGFVDADTTSALLLTLDLPVPCPSPACSGHELLPDPRTSPVLLDPATLRPARLSAFPVLEEQALPKPSGADDGQRPCSELTDLQDSSFEVISVGSRSSSGFCEKWAGGLGRTARRTLIRPAPRSHPQTPPATSWTWTPTVTRSPEPCGTWT</sequence>
<dbReference type="NCBIfam" id="TIGR00229">
    <property type="entry name" value="sensory_box"/>
    <property type="match status" value="1"/>
</dbReference>
<keyword evidence="4" id="KW-1185">Reference proteome</keyword>
<evidence type="ECO:0000256" key="1">
    <source>
        <dbReference type="SAM" id="MobiDB-lite"/>
    </source>
</evidence>
<evidence type="ECO:0000259" key="2">
    <source>
        <dbReference type="PROSITE" id="PS50112"/>
    </source>
</evidence>
<comment type="caution">
    <text evidence="3">The sequence shown here is derived from an EMBL/GenBank/DDBJ whole genome shotgun (WGS) entry which is preliminary data.</text>
</comment>
<reference evidence="3" key="1">
    <citation type="journal article" date="2023" name="Science">
        <title>Genome structures resolve the early diversification of teleost fishes.</title>
        <authorList>
            <person name="Parey E."/>
            <person name="Louis A."/>
            <person name="Montfort J."/>
            <person name="Bouchez O."/>
            <person name="Roques C."/>
            <person name="Iampietro C."/>
            <person name="Lluch J."/>
            <person name="Castinel A."/>
            <person name="Donnadieu C."/>
            <person name="Desvignes T."/>
            <person name="Floi Bucao C."/>
            <person name="Jouanno E."/>
            <person name="Wen M."/>
            <person name="Mejri S."/>
            <person name="Dirks R."/>
            <person name="Jansen H."/>
            <person name="Henkel C."/>
            <person name="Chen W.J."/>
            <person name="Zahm M."/>
            <person name="Cabau C."/>
            <person name="Klopp C."/>
            <person name="Thompson A.W."/>
            <person name="Robinson-Rechavi M."/>
            <person name="Braasch I."/>
            <person name="Lecointre G."/>
            <person name="Bobe J."/>
            <person name="Postlethwait J.H."/>
            <person name="Berthelot C."/>
            <person name="Roest Crollius H."/>
            <person name="Guiguen Y."/>
        </authorList>
    </citation>
    <scope>NUCLEOTIDE SEQUENCE</scope>
    <source>
        <strain evidence="3">NC1722</strain>
    </source>
</reference>
<dbReference type="SUPFAM" id="SSF55785">
    <property type="entry name" value="PYP-like sensor domain (PAS domain)"/>
    <property type="match status" value="2"/>
</dbReference>
<feature type="region of interest" description="Disordered" evidence="1">
    <location>
        <begin position="702"/>
        <end position="733"/>
    </location>
</feature>
<dbReference type="EMBL" id="JAINUG010000180">
    <property type="protein sequence ID" value="KAJ8389553.1"/>
    <property type="molecule type" value="Genomic_DNA"/>
</dbReference>
<dbReference type="AlphaFoldDB" id="A0AAD7RSX1"/>
<dbReference type="SMART" id="SM00091">
    <property type="entry name" value="PAS"/>
    <property type="match status" value="2"/>
</dbReference>
<feature type="region of interest" description="Disordered" evidence="1">
    <location>
        <begin position="540"/>
        <end position="559"/>
    </location>
</feature>
<dbReference type="InterPro" id="IPR000014">
    <property type="entry name" value="PAS"/>
</dbReference>
<feature type="compositionally biased region" description="Low complexity" evidence="1">
    <location>
        <begin position="712"/>
        <end position="726"/>
    </location>
</feature>
<dbReference type="FunFam" id="3.30.450.20:FF:000059">
    <property type="entry name" value="PAS domain containing serine/threonine kinase"/>
    <property type="match status" value="1"/>
</dbReference>
<evidence type="ECO:0000313" key="3">
    <source>
        <dbReference type="EMBL" id="KAJ8389553.1"/>
    </source>
</evidence>
<feature type="compositionally biased region" description="Low complexity" evidence="1">
    <location>
        <begin position="547"/>
        <end position="559"/>
    </location>
</feature>
<evidence type="ECO:0000313" key="4">
    <source>
        <dbReference type="Proteomes" id="UP001221898"/>
    </source>
</evidence>
<gene>
    <name evidence="3" type="ORF">AAFF_G00117900</name>
</gene>
<dbReference type="Pfam" id="PF13426">
    <property type="entry name" value="PAS_9"/>
    <property type="match status" value="2"/>
</dbReference>
<feature type="region of interest" description="Disordered" evidence="1">
    <location>
        <begin position="459"/>
        <end position="510"/>
    </location>
</feature>
<dbReference type="Proteomes" id="UP001221898">
    <property type="component" value="Unassembled WGS sequence"/>
</dbReference>
<feature type="compositionally biased region" description="Basic and acidic residues" evidence="1">
    <location>
        <begin position="498"/>
        <end position="508"/>
    </location>
</feature>
<dbReference type="CDD" id="cd00130">
    <property type="entry name" value="PAS"/>
    <property type="match status" value="2"/>
</dbReference>
<dbReference type="InterPro" id="IPR035965">
    <property type="entry name" value="PAS-like_dom_sf"/>
</dbReference>
<proteinExistence type="predicted"/>
<protein>
    <recommendedName>
        <fullName evidence="2">PAS domain-containing protein</fullName>
    </recommendedName>
</protein>
<feature type="region of interest" description="Disordered" evidence="1">
    <location>
        <begin position="321"/>
        <end position="350"/>
    </location>
</feature>
<dbReference type="PROSITE" id="PS50112">
    <property type="entry name" value="PAS"/>
    <property type="match status" value="1"/>
</dbReference>
<accession>A0AAD7RSX1</accession>
<dbReference type="Gene3D" id="3.30.450.20">
    <property type="entry name" value="PAS domain"/>
    <property type="match status" value="2"/>
</dbReference>